<reference evidence="1" key="1">
    <citation type="journal article" date="2011" name="PLoS Biol.">
        <title>Gene gain and loss during evolution of obligate parasitism in the white rust pathogen of Arabidopsis thaliana.</title>
        <authorList>
            <person name="Kemen E."/>
            <person name="Gardiner A."/>
            <person name="Schultz-Larsen T."/>
            <person name="Kemen A.C."/>
            <person name="Balmuth A.L."/>
            <person name="Robert-Seilaniantz A."/>
            <person name="Bailey K."/>
            <person name="Holub E."/>
            <person name="Studholme D.J."/>
            <person name="Maclean D."/>
            <person name="Jones J.D."/>
        </authorList>
    </citation>
    <scope>NUCLEOTIDE SEQUENCE</scope>
</reference>
<organism evidence="1">
    <name type="scientific">Albugo laibachii Nc14</name>
    <dbReference type="NCBI Taxonomy" id="890382"/>
    <lineage>
        <taxon>Eukaryota</taxon>
        <taxon>Sar</taxon>
        <taxon>Stramenopiles</taxon>
        <taxon>Oomycota</taxon>
        <taxon>Peronosporomycetes</taxon>
        <taxon>Albuginales</taxon>
        <taxon>Albuginaceae</taxon>
        <taxon>Albugo</taxon>
    </lineage>
</organism>
<dbReference type="HOGENOM" id="CLU_1589435_0_0_1"/>
<dbReference type="EMBL" id="FR824166">
    <property type="protein sequence ID" value="CCA21384.1"/>
    <property type="molecule type" value="Genomic_DNA"/>
</dbReference>
<dbReference type="AlphaFoldDB" id="F0WJD6"/>
<sequence>MLLTHKFHFTVGASTTATCSHIAASQTIHSVNMPCVGITLFQCLHRDLKTFHFFTDDDESDCLDLGCSDKSLCKRSRLRICSISLIGIRWSSGRYEPLHPSCVDYYYMFDDVLNFLKSDNDTTSFVDDFFVALERDIVDLRIKYVSRESSVYGQEWIMNETGDTPSNS</sequence>
<name>F0WJD6_9STRA</name>
<evidence type="ECO:0000313" key="1">
    <source>
        <dbReference type="EMBL" id="CCA21384.1"/>
    </source>
</evidence>
<accession>F0WJD6</accession>
<reference evidence="1" key="2">
    <citation type="submission" date="2011-02" db="EMBL/GenBank/DDBJ databases">
        <authorList>
            <person name="MacLean D."/>
        </authorList>
    </citation>
    <scope>NUCLEOTIDE SEQUENCE</scope>
</reference>
<proteinExistence type="predicted"/>
<gene>
    <name evidence="1" type="primary">AlNc14C121G6664</name>
    <name evidence="1" type="ORF">ALNC14_075270</name>
</gene>
<protein>
    <submittedName>
        <fullName evidence="1">AlNc14C121G6664 protein</fullName>
    </submittedName>
</protein>